<reference evidence="1" key="1">
    <citation type="submission" date="2019-07" db="EMBL/GenBank/DDBJ databases">
        <authorList>
            <person name="Dittberner H."/>
        </authorList>
    </citation>
    <scope>NUCLEOTIDE SEQUENCE [LARGE SCALE GENOMIC DNA]</scope>
</reference>
<comment type="caution">
    <text evidence="1">The sequence shown here is derived from an EMBL/GenBank/DDBJ whole genome shotgun (WGS) entry which is preliminary data.</text>
</comment>
<accession>A0A565BTX7</accession>
<dbReference type="EMBL" id="CABITT030000005">
    <property type="protein sequence ID" value="VVB04832.1"/>
    <property type="molecule type" value="Genomic_DNA"/>
</dbReference>
<dbReference type="AlphaFoldDB" id="A0A565BTX7"/>
<evidence type="ECO:0000313" key="1">
    <source>
        <dbReference type="EMBL" id="VVB04832.1"/>
    </source>
</evidence>
<name>A0A565BTX7_9BRAS</name>
<proteinExistence type="predicted"/>
<protein>
    <submittedName>
        <fullName evidence="1">Uncharacterized protein</fullName>
    </submittedName>
</protein>
<dbReference type="Proteomes" id="UP000489600">
    <property type="component" value="Unassembled WGS sequence"/>
</dbReference>
<organism evidence="1 2">
    <name type="scientific">Arabis nemorensis</name>
    <dbReference type="NCBI Taxonomy" id="586526"/>
    <lineage>
        <taxon>Eukaryota</taxon>
        <taxon>Viridiplantae</taxon>
        <taxon>Streptophyta</taxon>
        <taxon>Embryophyta</taxon>
        <taxon>Tracheophyta</taxon>
        <taxon>Spermatophyta</taxon>
        <taxon>Magnoliopsida</taxon>
        <taxon>eudicotyledons</taxon>
        <taxon>Gunneridae</taxon>
        <taxon>Pentapetalae</taxon>
        <taxon>rosids</taxon>
        <taxon>malvids</taxon>
        <taxon>Brassicales</taxon>
        <taxon>Brassicaceae</taxon>
        <taxon>Arabideae</taxon>
        <taxon>Arabis</taxon>
    </lineage>
</organism>
<evidence type="ECO:0000313" key="2">
    <source>
        <dbReference type="Proteomes" id="UP000489600"/>
    </source>
</evidence>
<gene>
    <name evidence="1" type="ORF">ANE_LOCUS15276</name>
</gene>
<sequence length="69" mass="8010">MEKLGREISITCDIIDNIKSIHDLYRDGYDENVSSFLKSIEARKTGDAWTYGRRLHNAESLLQMLLDLH</sequence>
<keyword evidence="2" id="KW-1185">Reference proteome</keyword>